<proteinExistence type="predicted"/>
<evidence type="ECO:0000313" key="1">
    <source>
        <dbReference type="EMBL" id="MBB5810886.1"/>
    </source>
</evidence>
<sequence>MTSTRGTQAANGQWSRRADLVVIGAGPAGLTAA</sequence>
<comment type="caution">
    <text evidence="1">The sequence shown here is derived from an EMBL/GenBank/DDBJ whole genome shotgun (WGS) entry which is preliminary data.</text>
</comment>
<evidence type="ECO:0000313" key="2">
    <source>
        <dbReference type="Proteomes" id="UP000579531"/>
    </source>
</evidence>
<keyword evidence="2" id="KW-1185">Reference proteome</keyword>
<name>A0AA89PXB5_STRCU</name>
<dbReference type="AlphaFoldDB" id="A0AA89PXB5"/>
<dbReference type="EMBL" id="JACHLX010000001">
    <property type="protein sequence ID" value="MBB5810886.1"/>
    <property type="molecule type" value="Genomic_DNA"/>
</dbReference>
<dbReference type="SUPFAM" id="SSF51905">
    <property type="entry name" value="FAD/NAD(P)-binding domain"/>
    <property type="match status" value="1"/>
</dbReference>
<gene>
    <name evidence="1" type="ORF">HNR72_001914</name>
</gene>
<dbReference type="Gene3D" id="3.50.50.60">
    <property type="entry name" value="FAD/NAD(P)-binding domain"/>
    <property type="match status" value="1"/>
</dbReference>
<dbReference type="InterPro" id="IPR036188">
    <property type="entry name" value="FAD/NAD-bd_sf"/>
</dbReference>
<organism evidence="1 2">
    <name type="scientific">Streptomyces collinus</name>
    <dbReference type="NCBI Taxonomy" id="42684"/>
    <lineage>
        <taxon>Bacteria</taxon>
        <taxon>Bacillati</taxon>
        <taxon>Actinomycetota</taxon>
        <taxon>Actinomycetes</taxon>
        <taxon>Kitasatosporales</taxon>
        <taxon>Streptomycetaceae</taxon>
        <taxon>Streptomyces</taxon>
    </lineage>
</organism>
<accession>A0AA89PXB5</accession>
<protein>
    <submittedName>
        <fullName evidence="1">Ribulose 1,5-bisphosphate synthetase/thiazole synthase</fullName>
    </submittedName>
</protein>
<reference evidence="1 2" key="1">
    <citation type="submission" date="2020-08" db="EMBL/GenBank/DDBJ databases">
        <title>Sequencing the genomes of 1000 actinobacteria strains.</title>
        <authorList>
            <person name="Klenk H.-P."/>
        </authorList>
    </citation>
    <scope>NUCLEOTIDE SEQUENCE [LARGE SCALE GENOMIC DNA]</scope>
    <source>
        <strain evidence="1 2">DSM 40129</strain>
    </source>
</reference>
<dbReference type="Proteomes" id="UP000579531">
    <property type="component" value="Unassembled WGS sequence"/>
</dbReference>